<dbReference type="SUPFAM" id="SSF53649">
    <property type="entry name" value="Alkaline phosphatase-like"/>
    <property type="match status" value="1"/>
</dbReference>
<keyword evidence="4" id="KW-0106">Calcium</keyword>
<name>A0A8K0RQC5_9HYPO</name>
<dbReference type="EMBL" id="JAGPXF010000007">
    <property type="protein sequence ID" value="KAH7235348.1"/>
    <property type="molecule type" value="Genomic_DNA"/>
</dbReference>
<dbReference type="Proteomes" id="UP000813427">
    <property type="component" value="Unassembled WGS sequence"/>
</dbReference>
<dbReference type="OrthoDB" id="103349at2759"/>
<organism evidence="6 7">
    <name type="scientific">Fusarium tricinctum</name>
    <dbReference type="NCBI Taxonomy" id="61284"/>
    <lineage>
        <taxon>Eukaryota</taxon>
        <taxon>Fungi</taxon>
        <taxon>Dikarya</taxon>
        <taxon>Ascomycota</taxon>
        <taxon>Pezizomycotina</taxon>
        <taxon>Sordariomycetes</taxon>
        <taxon>Hypocreomycetidae</taxon>
        <taxon>Hypocreales</taxon>
        <taxon>Nectriaceae</taxon>
        <taxon>Fusarium</taxon>
        <taxon>Fusarium tricinctum species complex</taxon>
    </lineage>
</organism>
<feature type="domain" description="Sulfatase N-terminal" evidence="5">
    <location>
        <begin position="7"/>
        <end position="441"/>
    </location>
</feature>
<dbReference type="Gene3D" id="3.40.720.10">
    <property type="entry name" value="Alkaline Phosphatase, subunit A"/>
    <property type="match status" value="1"/>
</dbReference>
<dbReference type="CDD" id="cd16025">
    <property type="entry name" value="PAS_like"/>
    <property type="match status" value="1"/>
</dbReference>
<keyword evidence="7" id="KW-1185">Reference proteome</keyword>
<evidence type="ECO:0000313" key="7">
    <source>
        <dbReference type="Proteomes" id="UP000813427"/>
    </source>
</evidence>
<dbReference type="AlphaFoldDB" id="A0A8K0RQC5"/>
<comment type="similarity">
    <text evidence="1">Belongs to the sulfatase family.</text>
</comment>
<keyword evidence="2" id="KW-0479">Metal-binding</keyword>
<dbReference type="InterPro" id="IPR000917">
    <property type="entry name" value="Sulfatase_N"/>
</dbReference>
<evidence type="ECO:0000256" key="3">
    <source>
        <dbReference type="ARBA" id="ARBA00022801"/>
    </source>
</evidence>
<dbReference type="PANTHER" id="PTHR42693:SF33">
    <property type="entry name" value="ARYLSULFATASE"/>
    <property type="match status" value="1"/>
</dbReference>
<accession>A0A8K0RQC5</accession>
<dbReference type="InterPro" id="IPR050738">
    <property type="entry name" value="Sulfatase"/>
</dbReference>
<dbReference type="GO" id="GO:0004065">
    <property type="term" value="F:arylsulfatase activity"/>
    <property type="evidence" value="ECO:0007669"/>
    <property type="project" value="TreeGrafter"/>
</dbReference>
<dbReference type="PANTHER" id="PTHR42693">
    <property type="entry name" value="ARYLSULFATASE FAMILY MEMBER"/>
    <property type="match status" value="1"/>
</dbReference>
<keyword evidence="3" id="KW-0378">Hydrolase</keyword>
<proteinExistence type="inferred from homology"/>
<sequence>MVAPKRPNFLVIVADDLGFSDIKPYGSEIDTPVLDRLSKDGIRMTNFHTAQACSPTRSMLLSGTDNHIAGLGQMAEFKEMRKNLTGKYPSYVDKPGYEGYLNWKVAALPEILSDAGYLTIMSGKWHLGLTPDVSPSARGFKKSFAFLPGCGNHFNYEPQFEVDQDTMLLTSDGFWMEDGKPVDRKKDLPDEFYSTNFFTDKLIDMLADRTEEEKDQPFFSYLAYTAPHWPMQAPQEVIHKYRDVYENGPDRLRLDRLARLKALGLVPFNVEAALPVGFEAGIKWEDLTDDERAVSARKMEVYAAMVDLLDQNIGKVVDALEASGELDNTFILFMSDNGAEGSTLEAAPLLSSFKTLGDLIAAYYDNSLENIGRHDSYVWYGSRWACAATAPSRGFKGWSTEGGIRCPCLIRFPPLSVVPEAISHSFTTVMDILPTILDLAQVQHPGTSFRGRQVVVPRGRSWVNHLSSPTEYPTVHQDSNHIHGWELFGNRAIRRGNWKAVLLAKQCAGDWELFNVEEDPAEQHDLAKERPEMLEEMLVHWATTQSSCKATSEQLVPVTRFQRIAPSPADGLTAQDRELLYHWHKVAFRAIVHQRGSEDLWQYEVTHLAFHYPVILNLALAISSFEQAHTAHRSQADIPGNRRRRDMYAAIGFKYAQTAAGMMRHAVAQASRDNGAVCHLSSVLMMISSYAEGSLKELIRGKDEPPSMLSDLLVTWRLTRGVRAIADAFGVVRPERPELILYVTEAEPPDHGPLDPVLDLLDSLTFLDQEGDPVVKKICLKALDLMKWLVRKAQTSEWCPAHRASLQWACLVGKDFMKLVENYEPSALVLISYGCFLANGSISETFIMTGWKEGVCAEIRSIVGPKWAWAIFS</sequence>
<dbReference type="PROSITE" id="PS00149">
    <property type="entry name" value="SULFATASE_2"/>
    <property type="match status" value="1"/>
</dbReference>
<comment type="caution">
    <text evidence="6">The sequence shown here is derived from an EMBL/GenBank/DDBJ whole genome shotgun (WGS) entry which is preliminary data.</text>
</comment>
<dbReference type="GO" id="GO:0046872">
    <property type="term" value="F:metal ion binding"/>
    <property type="evidence" value="ECO:0007669"/>
    <property type="project" value="UniProtKB-KW"/>
</dbReference>
<gene>
    <name evidence="6" type="ORF">BKA59DRAFT_495941</name>
</gene>
<dbReference type="Gene3D" id="3.30.1120.10">
    <property type="match status" value="1"/>
</dbReference>
<evidence type="ECO:0000256" key="4">
    <source>
        <dbReference type="ARBA" id="ARBA00022837"/>
    </source>
</evidence>
<dbReference type="Pfam" id="PF00884">
    <property type="entry name" value="Sulfatase"/>
    <property type="match status" value="1"/>
</dbReference>
<evidence type="ECO:0000259" key="5">
    <source>
        <dbReference type="Pfam" id="PF00884"/>
    </source>
</evidence>
<evidence type="ECO:0000313" key="6">
    <source>
        <dbReference type="EMBL" id="KAH7235348.1"/>
    </source>
</evidence>
<protein>
    <submittedName>
        <fullName evidence="6">Alkaline phosphatase-like protein</fullName>
    </submittedName>
</protein>
<reference evidence="6" key="1">
    <citation type="journal article" date="2021" name="Nat. Commun.">
        <title>Genetic determinants of endophytism in the Arabidopsis root mycobiome.</title>
        <authorList>
            <person name="Mesny F."/>
            <person name="Miyauchi S."/>
            <person name="Thiergart T."/>
            <person name="Pickel B."/>
            <person name="Atanasova L."/>
            <person name="Karlsson M."/>
            <person name="Huettel B."/>
            <person name="Barry K.W."/>
            <person name="Haridas S."/>
            <person name="Chen C."/>
            <person name="Bauer D."/>
            <person name="Andreopoulos W."/>
            <person name="Pangilinan J."/>
            <person name="LaButti K."/>
            <person name="Riley R."/>
            <person name="Lipzen A."/>
            <person name="Clum A."/>
            <person name="Drula E."/>
            <person name="Henrissat B."/>
            <person name="Kohler A."/>
            <person name="Grigoriev I.V."/>
            <person name="Martin F.M."/>
            <person name="Hacquard S."/>
        </authorList>
    </citation>
    <scope>NUCLEOTIDE SEQUENCE</scope>
    <source>
        <strain evidence="6">MPI-SDFR-AT-0068</strain>
    </source>
</reference>
<evidence type="ECO:0000256" key="2">
    <source>
        <dbReference type="ARBA" id="ARBA00022723"/>
    </source>
</evidence>
<dbReference type="InterPro" id="IPR024607">
    <property type="entry name" value="Sulfatase_CS"/>
</dbReference>
<evidence type="ECO:0000256" key="1">
    <source>
        <dbReference type="ARBA" id="ARBA00008779"/>
    </source>
</evidence>
<dbReference type="InterPro" id="IPR017850">
    <property type="entry name" value="Alkaline_phosphatase_core_sf"/>
</dbReference>